<name>A0ABQ1CRS9_STRDI</name>
<reference evidence="4 5" key="1">
    <citation type="submission" date="2020-02" db="EMBL/GenBank/DDBJ databases">
        <title>Whole genome shotgun sequence of Streptomyces diastaticus subsp. diastaticus NBRC 13412.</title>
        <authorList>
            <person name="Ichikawa N."/>
            <person name="Komaki H."/>
            <person name="Tamura T."/>
        </authorList>
    </citation>
    <scope>NUCLEOTIDE SEQUENCE [LARGE SCALE GENOMIC DNA]</scope>
    <source>
        <strain evidence="4 5">NBRC 13412</strain>
    </source>
</reference>
<evidence type="ECO:0000313" key="5">
    <source>
        <dbReference type="Proteomes" id="UP000472710"/>
    </source>
</evidence>
<accession>A0ABQ1CRS9</accession>
<organism evidence="4 5">
    <name type="scientific">Streptomyces diastaticus subsp. diastaticus</name>
    <dbReference type="NCBI Taxonomy" id="68040"/>
    <lineage>
        <taxon>Bacteria</taxon>
        <taxon>Bacillati</taxon>
        <taxon>Actinomycetota</taxon>
        <taxon>Actinomycetes</taxon>
        <taxon>Kitasatosporales</taxon>
        <taxon>Streptomycetaceae</taxon>
        <taxon>Streptomyces</taxon>
        <taxon>Streptomyces diastaticus group</taxon>
    </lineage>
</organism>
<dbReference type="EMBL" id="BLLN01000005">
    <property type="protein sequence ID" value="GFH73051.1"/>
    <property type="molecule type" value="Genomic_DNA"/>
</dbReference>
<dbReference type="InterPro" id="IPR011051">
    <property type="entry name" value="RmlC_Cupin_sf"/>
</dbReference>
<feature type="region of interest" description="Disordered" evidence="3">
    <location>
        <begin position="160"/>
        <end position="230"/>
    </location>
</feature>
<dbReference type="Pfam" id="PF00908">
    <property type="entry name" value="dTDP_sugar_isom"/>
    <property type="match status" value="1"/>
</dbReference>
<dbReference type="CDD" id="cd00438">
    <property type="entry name" value="cupin_RmlC"/>
    <property type="match status" value="1"/>
</dbReference>
<evidence type="ECO:0000256" key="3">
    <source>
        <dbReference type="SAM" id="MobiDB-lite"/>
    </source>
</evidence>
<dbReference type="Gene3D" id="2.60.120.10">
    <property type="entry name" value="Jelly Rolls"/>
    <property type="match status" value="1"/>
</dbReference>
<evidence type="ECO:0000256" key="1">
    <source>
        <dbReference type="ARBA" id="ARBA00010154"/>
    </source>
</evidence>
<dbReference type="SUPFAM" id="SSF51182">
    <property type="entry name" value="RmlC-like cupins"/>
    <property type="match status" value="1"/>
</dbReference>
<comment type="caution">
    <text evidence="4">The sequence shown here is derived from an EMBL/GenBank/DDBJ whole genome shotgun (WGS) entry which is preliminary data.</text>
</comment>
<evidence type="ECO:0000313" key="4">
    <source>
        <dbReference type="EMBL" id="GFH73051.1"/>
    </source>
</evidence>
<evidence type="ECO:0000256" key="2">
    <source>
        <dbReference type="ARBA" id="ARBA00023235"/>
    </source>
</evidence>
<keyword evidence="5" id="KW-1185">Reference proteome</keyword>
<proteinExistence type="inferred from homology"/>
<dbReference type="Proteomes" id="UP000472710">
    <property type="component" value="Unassembled WGS sequence"/>
</dbReference>
<gene>
    <name evidence="4" type="primary">rfbC</name>
    <name evidence="4" type="ORF">Sdia_38190</name>
</gene>
<comment type="similarity">
    <text evidence="1">Belongs to the dTDP-4-dehydrorhamnose 3,5-epimerase family.</text>
</comment>
<dbReference type="InterPro" id="IPR014710">
    <property type="entry name" value="RmlC-like_jellyroll"/>
</dbReference>
<dbReference type="PANTHER" id="PTHR21047:SF2">
    <property type="entry name" value="THYMIDINE DIPHOSPHO-4-KETO-RHAMNOSE 3,5-EPIMERASE"/>
    <property type="match status" value="1"/>
</dbReference>
<sequence length="230" mass="25357">MRSRRLAVDGAIEFTPRVFPDERGLFVSPFQEAAFLEATGSPLFPVAQTNHSRSRRGVVRGVHFTTTPPGTAKYVYCARGRALDIVVDIRVGSPTFGRWDAVLLDQRDFRSVYLPVGVGHAFVALEEDTVVSYLLSRAYVPEHELALSALDPALGLPIPDDTPPLLSDRDQAAPHPRRSRRARSAPGLRGVPLPRTHHSVRRLRGPSPSVTRAPWDRAPQDPAGRIPPTR</sequence>
<keyword evidence="2" id="KW-0413">Isomerase</keyword>
<protein>
    <submittedName>
        <fullName evidence="4">dTDP-4-dehydrorhamnose 3,5-epimerase</fullName>
    </submittedName>
</protein>
<dbReference type="PANTHER" id="PTHR21047">
    <property type="entry name" value="DTDP-6-DEOXY-D-GLUCOSE-3,5 EPIMERASE"/>
    <property type="match status" value="1"/>
</dbReference>
<feature type="compositionally biased region" description="Basic residues" evidence="3">
    <location>
        <begin position="195"/>
        <end position="204"/>
    </location>
</feature>
<dbReference type="InterPro" id="IPR000888">
    <property type="entry name" value="RmlC-like"/>
</dbReference>